<feature type="domain" description="GAF" evidence="3">
    <location>
        <begin position="1"/>
        <end position="128"/>
    </location>
</feature>
<dbReference type="SMART" id="SM00331">
    <property type="entry name" value="PP2C_SIG"/>
    <property type="match status" value="1"/>
</dbReference>
<evidence type="ECO:0000259" key="4">
    <source>
        <dbReference type="SMART" id="SM00331"/>
    </source>
</evidence>
<dbReference type="InterPro" id="IPR052016">
    <property type="entry name" value="Bact_Sigma-Reg"/>
</dbReference>
<dbReference type="Gene3D" id="3.60.40.10">
    <property type="entry name" value="PPM-type phosphatase domain"/>
    <property type="match status" value="1"/>
</dbReference>
<proteinExistence type="predicted"/>
<dbReference type="EMBL" id="CP102514">
    <property type="protein sequence ID" value="UUY51260.1"/>
    <property type="molecule type" value="Genomic_DNA"/>
</dbReference>
<accession>A0ABY5Q6L0</accession>
<dbReference type="GeneID" id="95577946"/>
<feature type="region of interest" description="Disordered" evidence="2">
    <location>
        <begin position="133"/>
        <end position="159"/>
    </location>
</feature>
<dbReference type="PANTHER" id="PTHR43156:SF2">
    <property type="entry name" value="STAGE II SPORULATION PROTEIN E"/>
    <property type="match status" value="1"/>
</dbReference>
<evidence type="ECO:0000313" key="5">
    <source>
        <dbReference type="EMBL" id="UUY51260.1"/>
    </source>
</evidence>
<dbReference type="InterPro" id="IPR003018">
    <property type="entry name" value="GAF"/>
</dbReference>
<dbReference type="Pfam" id="PF07228">
    <property type="entry name" value="SpoIIE"/>
    <property type="match status" value="1"/>
</dbReference>
<dbReference type="InterPro" id="IPR001932">
    <property type="entry name" value="PPM-type_phosphatase-like_dom"/>
</dbReference>
<evidence type="ECO:0000259" key="3">
    <source>
        <dbReference type="SMART" id="SM00065"/>
    </source>
</evidence>
<keyword evidence="1" id="KW-0378">Hydrolase</keyword>
<evidence type="ECO:0000256" key="2">
    <source>
        <dbReference type="SAM" id="MobiDB-lite"/>
    </source>
</evidence>
<dbReference type="Gene3D" id="3.30.450.40">
    <property type="match status" value="2"/>
</dbReference>
<keyword evidence="6" id="KW-1185">Reference proteome</keyword>
<evidence type="ECO:0000256" key="1">
    <source>
        <dbReference type="ARBA" id="ARBA00022801"/>
    </source>
</evidence>
<evidence type="ECO:0000313" key="6">
    <source>
        <dbReference type="Proteomes" id="UP001057738"/>
    </source>
</evidence>
<protein>
    <submittedName>
        <fullName evidence="5">SpoIIE family protein phosphatase</fullName>
    </submittedName>
</protein>
<feature type="compositionally biased region" description="Low complexity" evidence="2">
    <location>
        <begin position="136"/>
        <end position="159"/>
    </location>
</feature>
<feature type="domain" description="GAF" evidence="3">
    <location>
        <begin position="191"/>
        <end position="345"/>
    </location>
</feature>
<dbReference type="Proteomes" id="UP001057738">
    <property type="component" value="Chromosome"/>
</dbReference>
<dbReference type="InterPro" id="IPR029016">
    <property type="entry name" value="GAF-like_dom_sf"/>
</dbReference>
<dbReference type="SUPFAM" id="SSF55781">
    <property type="entry name" value="GAF domain-like"/>
    <property type="match status" value="2"/>
</dbReference>
<dbReference type="SMART" id="SM00065">
    <property type="entry name" value="GAF"/>
    <property type="match status" value="2"/>
</dbReference>
<organism evidence="5 6">
    <name type="scientific">Streptomyces yangpuensis</name>
    <dbReference type="NCBI Taxonomy" id="1648182"/>
    <lineage>
        <taxon>Bacteria</taxon>
        <taxon>Bacillati</taxon>
        <taxon>Actinomycetota</taxon>
        <taxon>Actinomycetes</taxon>
        <taxon>Kitasatosporales</taxon>
        <taxon>Streptomycetaceae</taxon>
        <taxon>Streptomyces</taxon>
    </lineage>
</organism>
<feature type="domain" description="PPM-type phosphatase" evidence="4">
    <location>
        <begin position="362"/>
        <end position="593"/>
    </location>
</feature>
<dbReference type="PANTHER" id="PTHR43156">
    <property type="entry name" value="STAGE II SPORULATION PROTEIN E-RELATED"/>
    <property type="match status" value="1"/>
</dbReference>
<name>A0ABY5Q6L0_9ACTN</name>
<dbReference type="Pfam" id="PF13185">
    <property type="entry name" value="GAF_2"/>
    <property type="match status" value="1"/>
</dbReference>
<dbReference type="RefSeq" id="WP_257857396.1">
    <property type="nucleotide sequence ID" value="NZ_CP102514.1"/>
</dbReference>
<dbReference type="InterPro" id="IPR036457">
    <property type="entry name" value="PPM-type-like_dom_sf"/>
</dbReference>
<gene>
    <name evidence="5" type="ORF">NRK68_30950</name>
</gene>
<sequence length="596" mass="62390">MNRFARLATRLLAAPLGLVWVKPAGETAGAVSECWPIGTSPDPAVVACCRRVAEEGRPRFLQHAADESGAFAFAGVPLVGGSGELLGVLAVTDHDLRAWGEDDLRDLSDLAAACSAQMRMRMRSATVRQAREAAEDAAQAAEDAAQAAEDAAQAAEGAAHAAEGEAVRVHALLNRSELLLRASEDLADTSGLDDVRQRVGDLVSGDLKPACIDLVLVRHGMLHPVVSPLDGEPPGSGGTEPFALASDWPVARAVRENRMIVVDGPSEEGGADAVARPPATPAFASLGLVTAACLPLRGTHGILGALVLGWDAAYGIGVDERAVLTTLAGYTAQAVERALHLDERITVARRLQLAMLTDLPDVPGLELSALYRPAAQDDMVGGDWYDAYPLPKAPGTAAGPPGTGALALTVGDITGHDIRAAALMGQVRSMLRQADQDHPGDGPERALGALERACRRLDLPASGTAVHAHLTPQADGHWHLRWTNAGHPAPLLVTADGTVESLDRHDVLLHHSLPPGPRTTDSRSLPPGSTLLLYTDGSVEERGEDIGDNVDRLARRLAAAPPDVPLDVLLRALLDAVGPQEALDDAVLFAVRVATR</sequence>
<reference evidence="5" key="1">
    <citation type="submission" date="2022-08" db="EMBL/GenBank/DDBJ databases">
        <authorList>
            <person name="Tian L."/>
        </authorList>
    </citation>
    <scope>NUCLEOTIDE SEQUENCE</scope>
    <source>
        <strain evidence="5">CM253</strain>
    </source>
</reference>